<organism evidence="3 4">
    <name type="scientific">Pigmentiphaga aceris</name>
    <dbReference type="NCBI Taxonomy" id="1940612"/>
    <lineage>
        <taxon>Bacteria</taxon>
        <taxon>Pseudomonadati</taxon>
        <taxon>Pseudomonadota</taxon>
        <taxon>Betaproteobacteria</taxon>
        <taxon>Burkholderiales</taxon>
        <taxon>Alcaligenaceae</taxon>
        <taxon>Pigmentiphaga</taxon>
    </lineage>
</organism>
<dbReference type="GO" id="GO:0043138">
    <property type="term" value="F:3'-5' DNA helicase activity"/>
    <property type="evidence" value="ECO:0007669"/>
    <property type="project" value="TreeGrafter"/>
</dbReference>
<gene>
    <name evidence="3" type="ORF">FXN63_02520</name>
</gene>
<dbReference type="PANTHER" id="PTHR11070">
    <property type="entry name" value="UVRD / RECB / PCRA DNA HELICASE FAMILY MEMBER"/>
    <property type="match status" value="1"/>
</dbReference>
<dbReference type="GO" id="GO:0000725">
    <property type="term" value="P:recombinational repair"/>
    <property type="evidence" value="ECO:0007669"/>
    <property type="project" value="TreeGrafter"/>
</dbReference>
<dbReference type="KEGG" id="pacr:FXN63_02520"/>
<dbReference type="Proteomes" id="UP000325161">
    <property type="component" value="Chromosome"/>
</dbReference>
<dbReference type="EMBL" id="CP043046">
    <property type="protein sequence ID" value="QEI04840.1"/>
    <property type="molecule type" value="Genomic_DNA"/>
</dbReference>
<dbReference type="SUPFAM" id="SSF52540">
    <property type="entry name" value="P-loop containing nucleoside triphosphate hydrolases"/>
    <property type="match status" value="1"/>
</dbReference>
<dbReference type="Pfam" id="PF13538">
    <property type="entry name" value="UvrD_C_2"/>
    <property type="match status" value="1"/>
</dbReference>
<dbReference type="Gene3D" id="3.40.50.300">
    <property type="entry name" value="P-loop containing nucleotide triphosphate hydrolases"/>
    <property type="match status" value="2"/>
</dbReference>
<dbReference type="PANTHER" id="PTHR11070:SF2">
    <property type="entry name" value="ATP-DEPENDENT DNA HELICASE SRS2"/>
    <property type="match status" value="1"/>
</dbReference>
<reference evidence="3 4" key="1">
    <citation type="submission" date="2019-08" db="EMBL/GenBank/DDBJ databases">
        <title>Amphibian skin-associated Pigmentiphaga: genome sequence and occurrence across geography and hosts.</title>
        <authorList>
            <person name="Bletz M.C."/>
            <person name="Bunk B."/>
            <person name="Sproeer C."/>
            <person name="Biwer P."/>
            <person name="Reiter S."/>
            <person name="Rabemananjara F.C.E."/>
            <person name="Schulz S."/>
            <person name="Overmann J."/>
            <person name="Vences M."/>
        </authorList>
    </citation>
    <scope>NUCLEOTIDE SEQUENCE [LARGE SCALE GENOMIC DNA]</scope>
    <source>
        <strain evidence="3 4">Mada1488</strain>
    </source>
</reference>
<evidence type="ECO:0000313" key="3">
    <source>
        <dbReference type="EMBL" id="QEI04840.1"/>
    </source>
</evidence>
<protein>
    <recommendedName>
        <fullName evidence="1">DNA 3'-5' helicase II</fullName>
    </recommendedName>
</protein>
<dbReference type="OrthoDB" id="393237at2"/>
<dbReference type="InterPro" id="IPR027417">
    <property type="entry name" value="P-loop_NTPase"/>
</dbReference>
<keyword evidence="4" id="KW-1185">Reference proteome</keyword>
<dbReference type="RefSeq" id="WP_148812541.1">
    <property type="nucleotide sequence ID" value="NZ_CP043046.1"/>
</dbReference>
<dbReference type="GO" id="GO:0003677">
    <property type="term" value="F:DNA binding"/>
    <property type="evidence" value="ECO:0007669"/>
    <property type="project" value="InterPro"/>
</dbReference>
<sequence length="548" mass="61068">MARIIPDGWRETGATGAARREIDTLALLERGLPDHYTVYHAVHFTNVEQGYSIYGDIDFAVVGPQGQVLLIEQVSGFLDETGDGLHKKTSGRPRNVAVHIGQSVQRLQARLMKRLDQQEVRVEYLLYCPDYTVRQPEAAGVAPERVIDSTRRDQLVPIVEATTKAASPADEPMQVHRFLRDIIQLQPDTGALIGQTKRAVTRIAGGLAHWARQLEFEPFRLHVIGTAGSGKTQLALAEYRAALLRGQRPLYVCFNRPLADHVGAIAPEGGLVCTFHSLCEQVLRASGVTPDFGRRDAFAAVIDAAGRMPVPDALRFDTVVVDEGQDFSAAWRDQVMRHATPDARITWLEDPMQNLYEMPRVPLPGWVTMHAHTNYRSPRNIVRMLQELVPEDQRIDARGPVASADIDVLVYGDQDSLVEHTKKAVSHCLASGFKREDIAIVSFRGREHSALLNLDHLGPHPLRGFTGSYDLFGQAEYSEGEVLIESVYRFKGQSAPAIVFTEIDFSTLDEKTRRKLFVGATRAMLKLVLVMSRRAHELWKTPALEPQA</sequence>
<evidence type="ECO:0000256" key="1">
    <source>
        <dbReference type="ARBA" id="ARBA00034923"/>
    </source>
</evidence>
<feature type="domain" description="UvrD-like helicase C-terminal" evidence="2">
    <location>
        <begin position="483"/>
        <end position="530"/>
    </location>
</feature>
<dbReference type="InterPro" id="IPR000212">
    <property type="entry name" value="DNA_helicase_UvrD/REP"/>
</dbReference>
<evidence type="ECO:0000313" key="4">
    <source>
        <dbReference type="Proteomes" id="UP000325161"/>
    </source>
</evidence>
<name>A0A5C0AV93_9BURK</name>
<dbReference type="AlphaFoldDB" id="A0A5C0AV93"/>
<dbReference type="InterPro" id="IPR027785">
    <property type="entry name" value="UvrD-like_helicase_C"/>
</dbReference>
<evidence type="ECO:0000259" key="2">
    <source>
        <dbReference type="Pfam" id="PF13538"/>
    </source>
</evidence>
<dbReference type="GO" id="GO:0005524">
    <property type="term" value="F:ATP binding"/>
    <property type="evidence" value="ECO:0007669"/>
    <property type="project" value="InterPro"/>
</dbReference>
<proteinExistence type="predicted"/>
<accession>A0A5C0AV93</accession>